<dbReference type="OrthoDB" id="6133115at2759"/>
<dbReference type="Pfam" id="PF00644">
    <property type="entry name" value="PARP"/>
    <property type="match status" value="1"/>
</dbReference>
<dbReference type="InterPro" id="IPR051712">
    <property type="entry name" value="ARTD-AVP"/>
</dbReference>
<feature type="compositionally biased region" description="Basic and acidic residues" evidence="2">
    <location>
        <begin position="862"/>
        <end position="885"/>
    </location>
</feature>
<dbReference type="PANTHER" id="PTHR45740:SF2">
    <property type="entry name" value="POLY [ADP-RIBOSE] POLYMERASE"/>
    <property type="match status" value="1"/>
</dbReference>
<keyword evidence="1" id="KW-0808">Transferase</keyword>
<dbReference type="SUPFAM" id="SSF56399">
    <property type="entry name" value="ADP-ribosylation"/>
    <property type="match status" value="1"/>
</dbReference>
<dbReference type="GO" id="GO:0005634">
    <property type="term" value="C:nucleus"/>
    <property type="evidence" value="ECO:0007669"/>
    <property type="project" value="TreeGrafter"/>
</dbReference>
<feature type="domain" description="PARP catalytic" evidence="3">
    <location>
        <begin position="1083"/>
        <end position="1339"/>
    </location>
</feature>
<reference evidence="4" key="1">
    <citation type="submission" date="2021-02" db="EMBL/GenBank/DDBJ databases">
        <authorList>
            <person name="Dougan E. K."/>
            <person name="Rhodes N."/>
            <person name="Thang M."/>
            <person name="Chan C."/>
        </authorList>
    </citation>
    <scope>NUCLEOTIDE SEQUENCE</scope>
</reference>
<keyword evidence="1" id="KW-0520">NAD</keyword>
<dbReference type="Proteomes" id="UP000601435">
    <property type="component" value="Unassembled WGS sequence"/>
</dbReference>
<evidence type="ECO:0000256" key="1">
    <source>
        <dbReference type="RuleBase" id="RU362114"/>
    </source>
</evidence>
<dbReference type="GO" id="GO:0003950">
    <property type="term" value="F:NAD+ poly-ADP-ribosyltransferase activity"/>
    <property type="evidence" value="ECO:0007669"/>
    <property type="project" value="UniProtKB-UniRule"/>
</dbReference>
<name>A0A812VA20_9DINO</name>
<evidence type="ECO:0000259" key="3">
    <source>
        <dbReference type="PROSITE" id="PS51059"/>
    </source>
</evidence>
<evidence type="ECO:0000313" key="5">
    <source>
        <dbReference type="Proteomes" id="UP000601435"/>
    </source>
</evidence>
<accession>A0A812VA20</accession>
<dbReference type="PROSITE" id="PS51059">
    <property type="entry name" value="PARP_CATALYTIC"/>
    <property type="match status" value="1"/>
</dbReference>
<organism evidence="4 5">
    <name type="scientific">Symbiodinium necroappetens</name>
    <dbReference type="NCBI Taxonomy" id="1628268"/>
    <lineage>
        <taxon>Eukaryota</taxon>
        <taxon>Sar</taxon>
        <taxon>Alveolata</taxon>
        <taxon>Dinophyceae</taxon>
        <taxon>Suessiales</taxon>
        <taxon>Symbiodiniaceae</taxon>
        <taxon>Symbiodinium</taxon>
    </lineage>
</organism>
<sequence length="1339" mass="149560">MSFKQVLGKYREDFSKEQCSSYWFSKMKQIPPGQAASNSLPGQPRDRVEKFSGDHLEIVRREESERLLTESQVVLDNCCALSQSLGTKEQKDIFERRQERLQKWKERLQSYYKNPKVHKDAMQRLRTMFRQLRPSVSEVLGKFEALAKMSDHRVEAYESAARGFLAAGEFHKAAEAFCRGAASCKDALDAVDGGSMAQDGLCAEFAYLWSKSARRQLVLAASCKAIRELDTAQAEEAVVKAREAFQLAGHSKEADVSCQHAVRVRSSSLVAPAKPRVDPDDSDSEKEGLQSLLCRAREQRELLEITGGVDQEVRLTFVYLGDLYDVRPEACDDVGGARHGDVVLTEKGQVATVVGVKSDESGERRLWYHIEGSSTTAAAAAGEQLRLVSRMTVPLAEDPDGLAPSRLCEWLEHSFKFKQMLRNQLVLGLFDARGEACLKVDKFTHGQVIENAYGDSYTVVGVQKDSEDGSVGLWAQKDGEDFARLLPWKPSEMWCSKGRVQLLPVECLTAPAKLNNSFTYPAGEEESRPEMFDVSLAEVGHFGCKHGDMVLTERGKVATVIGVKEWDGEPWLWCHVEGNEGAAPVRKQQLRKLEQICSVPAGGHADGRSPSEHAHWLHETFRHTCSLHDPAKFAQFDIRDEICKLLGGFRHGEMVCTPDGKRFVAVGVHQSPEDGSVALWFRPASSSGAGVFQRHDLETLRLCGTTHVPEALPVGALVRLSLPVLDEDDRAGPLKAHDVALLRENDGTDRPYRVFHRGVEHWYMAESLALAVDASAAQQSHQGIPPKVPAAERPSQTAPVHTKADARLANLKAKQAMSEAENQRLKAELAQLQGKLKAASQKSEKAARAKQQLENQLRALKSTKEKAHGDLARERASLSQKEERIQQQATEVQGRQSALSKKAEEIQERETALEEKKRSLEGDLTALRQRHRDLQLQRSQLEVGLEELENERSVKQEAVQKLQQRQSNLEEMLREKEVVLAQVQAQEVPTIYGDYEFLGWSWHRMLGIASVYSLESDSDDGLSKEVCFGQEDNHAAMTAYRAGHPSVVISSGRKLDFERRVQTSSAGRARKISCSFGIPQHWSITDEEMLLRQRRAASSAGPASSSFESFFVEIRDMKKLKQFSDLLTASTARHHSNPSQPSVSGCKTSFEVKQAFQIQNFRLLQKFMAYMKELQHRHAEQNVVSEPIHPPLGAALRDFHSSTQTPGSTGCNECLLFHGTSFDTARNIACNGFDFRVAKDSGFYGRGTYFASQACKSHQYTGGYNLSLNCIIISRVWLGNPHYPTRCRNRFERPPDGTDSVIARPGPMAGHHNDSWQTHMEFVVFDNSAAYPEYVLLYE</sequence>
<dbReference type="EC" id="2.4.2.-" evidence="1"/>
<dbReference type="InterPro" id="IPR012317">
    <property type="entry name" value="Poly(ADP-ribose)pol_cat_dom"/>
</dbReference>
<keyword evidence="1" id="KW-0328">Glycosyltransferase</keyword>
<feature type="region of interest" description="Disordered" evidence="2">
    <location>
        <begin position="861"/>
        <end position="905"/>
    </location>
</feature>
<comment type="caution">
    <text evidence="4">The sequence shown here is derived from an EMBL/GenBank/DDBJ whole genome shotgun (WGS) entry which is preliminary data.</text>
</comment>
<proteinExistence type="predicted"/>
<dbReference type="EMBL" id="CAJNJA010029476">
    <property type="protein sequence ID" value="CAE7628855.1"/>
    <property type="molecule type" value="Genomic_DNA"/>
</dbReference>
<evidence type="ECO:0000313" key="4">
    <source>
        <dbReference type="EMBL" id="CAE7628855.1"/>
    </source>
</evidence>
<gene>
    <name evidence="4" type="primary">Tnks</name>
    <name evidence="4" type="ORF">SNEC2469_LOCUS17722</name>
</gene>
<protein>
    <recommendedName>
        <fullName evidence="1">Poly [ADP-ribose] polymerase</fullName>
        <shortName evidence="1">PARP</shortName>
        <ecNumber evidence="1">2.4.2.-</ecNumber>
    </recommendedName>
</protein>
<feature type="region of interest" description="Disordered" evidence="2">
    <location>
        <begin position="780"/>
        <end position="800"/>
    </location>
</feature>
<dbReference type="PANTHER" id="PTHR45740">
    <property type="entry name" value="POLY [ADP-RIBOSE] POLYMERASE"/>
    <property type="match status" value="1"/>
</dbReference>
<feature type="compositionally biased region" description="Polar residues" evidence="2">
    <location>
        <begin position="886"/>
        <end position="899"/>
    </location>
</feature>
<keyword evidence="5" id="KW-1185">Reference proteome</keyword>
<dbReference type="GO" id="GO:1990404">
    <property type="term" value="F:NAD+-protein mono-ADP-ribosyltransferase activity"/>
    <property type="evidence" value="ECO:0007669"/>
    <property type="project" value="TreeGrafter"/>
</dbReference>
<dbReference type="Gene3D" id="3.90.228.10">
    <property type="match status" value="1"/>
</dbReference>
<evidence type="ECO:0000256" key="2">
    <source>
        <dbReference type="SAM" id="MobiDB-lite"/>
    </source>
</evidence>